<keyword evidence="3" id="KW-1185">Reference proteome</keyword>
<accession>A0ABU4GDM8</accession>
<sequence length="160" mass="18532">MKKIGFLKILVALLVLTNLISIIIIKEQNHKLTVYNESFFMSVYGLIDNYQKIVDIEKKYIAETNSSEKENMLKTITELYPVISKHSGSVRSMLTSQVPQDDFVVLESATDKEFLFFVDAGTDTERQEHMENLEVALKEFKDFIDEQMKEQEICIFDSCD</sequence>
<keyword evidence="1" id="KW-0472">Membrane</keyword>
<evidence type="ECO:0000313" key="3">
    <source>
        <dbReference type="Proteomes" id="UP001282284"/>
    </source>
</evidence>
<evidence type="ECO:0000313" key="2">
    <source>
        <dbReference type="EMBL" id="MDW0114415.1"/>
    </source>
</evidence>
<name>A0ABU4GDM8_9BACL</name>
<keyword evidence="1" id="KW-0812">Transmembrane</keyword>
<organism evidence="2 3">
    <name type="scientific">Sporosarcina saromensis</name>
    <dbReference type="NCBI Taxonomy" id="359365"/>
    <lineage>
        <taxon>Bacteria</taxon>
        <taxon>Bacillati</taxon>
        <taxon>Bacillota</taxon>
        <taxon>Bacilli</taxon>
        <taxon>Bacillales</taxon>
        <taxon>Caryophanaceae</taxon>
        <taxon>Sporosarcina</taxon>
    </lineage>
</organism>
<dbReference type="EMBL" id="JAUBDI010000016">
    <property type="protein sequence ID" value="MDW0114415.1"/>
    <property type="molecule type" value="Genomic_DNA"/>
</dbReference>
<evidence type="ECO:0000256" key="1">
    <source>
        <dbReference type="SAM" id="Phobius"/>
    </source>
</evidence>
<protein>
    <submittedName>
        <fullName evidence="2">Uncharacterized protein</fullName>
    </submittedName>
</protein>
<keyword evidence="1" id="KW-1133">Transmembrane helix</keyword>
<feature type="transmembrane region" description="Helical" evidence="1">
    <location>
        <begin position="6"/>
        <end position="25"/>
    </location>
</feature>
<dbReference type="Proteomes" id="UP001282284">
    <property type="component" value="Unassembled WGS sequence"/>
</dbReference>
<proteinExistence type="predicted"/>
<reference evidence="2 3" key="1">
    <citation type="submission" date="2023-06" db="EMBL/GenBank/DDBJ databases">
        <title>Sporosarcina sp. nov., isolated from Korean traditional fermented seafood 'Jeotgal'.</title>
        <authorList>
            <person name="Yang A.I."/>
            <person name="Shin N.-R."/>
        </authorList>
    </citation>
    <scope>NUCLEOTIDE SEQUENCE [LARGE SCALE GENOMIC DNA]</scope>
    <source>
        <strain evidence="2 3">KCTC13119</strain>
    </source>
</reference>
<dbReference type="RefSeq" id="WP_317945446.1">
    <property type="nucleotide sequence ID" value="NZ_JAUBDI010000016.1"/>
</dbReference>
<gene>
    <name evidence="2" type="ORF">QT711_14550</name>
</gene>
<comment type="caution">
    <text evidence="2">The sequence shown here is derived from an EMBL/GenBank/DDBJ whole genome shotgun (WGS) entry which is preliminary data.</text>
</comment>